<dbReference type="SUPFAM" id="SSF46565">
    <property type="entry name" value="Chaperone J-domain"/>
    <property type="match status" value="1"/>
</dbReference>
<dbReference type="PRINTS" id="PR00625">
    <property type="entry name" value="JDOMAIN"/>
</dbReference>
<protein>
    <submittedName>
        <fullName evidence="3">Chaperone protein dnaJ 49</fullName>
    </submittedName>
</protein>
<proteinExistence type="predicted"/>
<dbReference type="InterPro" id="IPR024593">
    <property type="entry name" value="DUF3444"/>
</dbReference>
<feature type="compositionally biased region" description="Basic and acidic residues" evidence="1">
    <location>
        <begin position="419"/>
        <end position="429"/>
    </location>
</feature>
<dbReference type="PANTHER" id="PTHR45089:SF57">
    <property type="entry name" value="DNAJ HEAT SHOCK N-TERMINAL DOMAIN-CONTAINING PROTEIN"/>
    <property type="match status" value="1"/>
</dbReference>
<evidence type="ECO:0000259" key="2">
    <source>
        <dbReference type="PROSITE" id="PS50076"/>
    </source>
</evidence>
<dbReference type="InterPro" id="IPR001623">
    <property type="entry name" value="DnaJ_domain"/>
</dbReference>
<dbReference type="CDD" id="cd06257">
    <property type="entry name" value="DnaJ"/>
    <property type="match status" value="1"/>
</dbReference>
<accession>A0AAW2MS39</accession>
<dbReference type="InterPro" id="IPR018253">
    <property type="entry name" value="DnaJ_domain_CS"/>
</dbReference>
<dbReference type="PANTHER" id="PTHR45089">
    <property type="entry name" value="DNAJ HEAT SHOCK AMINO-TERMINAL DOMAIN PROTEIN-RELATED"/>
    <property type="match status" value="1"/>
</dbReference>
<dbReference type="PROSITE" id="PS00636">
    <property type="entry name" value="DNAJ_1"/>
    <property type="match status" value="1"/>
</dbReference>
<reference evidence="3" key="2">
    <citation type="journal article" date="2024" name="Plant">
        <title>Genomic evolution and insights into agronomic trait innovations of Sesamum species.</title>
        <authorList>
            <person name="Miao H."/>
            <person name="Wang L."/>
            <person name="Qu L."/>
            <person name="Liu H."/>
            <person name="Sun Y."/>
            <person name="Le M."/>
            <person name="Wang Q."/>
            <person name="Wei S."/>
            <person name="Zheng Y."/>
            <person name="Lin W."/>
            <person name="Duan Y."/>
            <person name="Cao H."/>
            <person name="Xiong S."/>
            <person name="Wang X."/>
            <person name="Wei L."/>
            <person name="Li C."/>
            <person name="Ma Q."/>
            <person name="Ju M."/>
            <person name="Zhao R."/>
            <person name="Li G."/>
            <person name="Mu C."/>
            <person name="Tian Q."/>
            <person name="Mei H."/>
            <person name="Zhang T."/>
            <person name="Gao T."/>
            <person name="Zhang H."/>
        </authorList>
    </citation>
    <scope>NUCLEOTIDE SEQUENCE</scope>
    <source>
        <strain evidence="3">G01</strain>
    </source>
</reference>
<gene>
    <name evidence="3" type="ORF">Sangu_1531500</name>
</gene>
<reference evidence="3" key="1">
    <citation type="submission" date="2020-06" db="EMBL/GenBank/DDBJ databases">
        <authorList>
            <person name="Li T."/>
            <person name="Hu X."/>
            <person name="Zhang T."/>
            <person name="Song X."/>
            <person name="Zhang H."/>
            <person name="Dai N."/>
            <person name="Sheng W."/>
            <person name="Hou X."/>
            <person name="Wei L."/>
        </authorList>
    </citation>
    <scope>NUCLEOTIDE SEQUENCE</scope>
    <source>
        <strain evidence="3">G01</strain>
        <tissue evidence="3">Leaf</tissue>
    </source>
</reference>
<dbReference type="InterPro" id="IPR036869">
    <property type="entry name" value="J_dom_sf"/>
</dbReference>
<evidence type="ECO:0000256" key="1">
    <source>
        <dbReference type="SAM" id="MobiDB-lite"/>
    </source>
</evidence>
<dbReference type="Gene3D" id="1.10.287.110">
    <property type="entry name" value="DnaJ domain"/>
    <property type="match status" value="1"/>
</dbReference>
<evidence type="ECO:0000313" key="3">
    <source>
        <dbReference type="EMBL" id="KAL0333753.1"/>
    </source>
</evidence>
<name>A0AAW2MS39_9LAMI</name>
<feature type="region of interest" description="Disordered" evidence="1">
    <location>
        <begin position="315"/>
        <end position="505"/>
    </location>
</feature>
<feature type="compositionally biased region" description="Basic and acidic residues" evidence="1">
    <location>
        <begin position="474"/>
        <end position="486"/>
    </location>
</feature>
<feature type="compositionally biased region" description="Basic and acidic residues" evidence="1">
    <location>
        <begin position="494"/>
        <end position="505"/>
    </location>
</feature>
<comment type="caution">
    <text evidence="3">The sequence shown here is derived from an EMBL/GenBank/DDBJ whole genome shotgun (WGS) entry which is preliminary data.</text>
</comment>
<feature type="compositionally biased region" description="Polar residues" evidence="1">
    <location>
        <begin position="315"/>
        <end position="325"/>
    </location>
</feature>
<dbReference type="AlphaFoldDB" id="A0AAW2MS39"/>
<dbReference type="Pfam" id="PF11926">
    <property type="entry name" value="DUF3444"/>
    <property type="match status" value="1"/>
</dbReference>
<dbReference type="EMBL" id="JACGWK010000009">
    <property type="protein sequence ID" value="KAL0333753.1"/>
    <property type="molecule type" value="Genomic_DNA"/>
</dbReference>
<dbReference type="PROSITE" id="PS50076">
    <property type="entry name" value="DNAJ_2"/>
    <property type="match status" value="1"/>
</dbReference>
<dbReference type="Pfam" id="PF00226">
    <property type="entry name" value="DnaJ"/>
    <property type="match status" value="1"/>
</dbReference>
<feature type="domain" description="J" evidence="2">
    <location>
        <begin position="109"/>
        <end position="173"/>
    </location>
</feature>
<feature type="compositionally biased region" description="Basic residues" evidence="1">
    <location>
        <begin position="439"/>
        <end position="450"/>
    </location>
</feature>
<organism evidence="3">
    <name type="scientific">Sesamum angustifolium</name>
    <dbReference type="NCBI Taxonomy" id="2727405"/>
    <lineage>
        <taxon>Eukaryota</taxon>
        <taxon>Viridiplantae</taxon>
        <taxon>Streptophyta</taxon>
        <taxon>Embryophyta</taxon>
        <taxon>Tracheophyta</taxon>
        <taxon>Spermatophyta</taxon>
        <taxon>Magnoliopsida</taxon>
        <taxon>eudicotyledons</taxon>
        <taxon>Gunneridae</taxon>
        <taxon>Pentapetalae</taxon>
        <taxon>asterids</taxon>
        <taxon>lamiids</taxon>
        <taxon>Lamiales</taxon>
        <taxon>Pedaliaceae</taxon>
        <taxon>Sesamum</taxon>
    </lineage>
</organism>
<dbReference type="SMART" id="SM00271">
    <property type="entry name" value="DnaJ"/>
    <property type="match status" value="1"/>
</dbReference>
<sequence length="863" mass="96893">MFSSYQSLSTQDIWFEQEHFQFVLSSVLGNLHCLISYTYILAMDCNKDEAIRARQIAEKKMENNDFEGARKVALKAQSLYPELENIAQLLSICDVHCSAQKRMSGSEKDWYAILQVESLADELTIKKQYRRLALYLHPDKNRFPGAEAAFKLICEANAVLSDPTKKSLYDSKNRVTVRSAFANPPPHHMNRNTQFYKQYGAQNNVSVGLSSLNQRPATQPSISIRQEVFWTSCPFCSIKYQYPRKLVNTTLRCLKCLKNFTAYEISAQGVASGSNWAPHAQQVPAKPGVSQSAAFQRVPTQSNCTTGVQNVKGSSASYVGSQQNRRSVHPEPGARTGSVYRGVRLESGTNISQHLKTKGSDGYNVKSWQGGKEGRACNGDANNRETGNLKNKSRKRGRKLVVESSDSCDSTSESDLEDVTIKDNVRNRATDLNSGPSRVHLRRSSRKRQHVSYNEGDDDDDLPGPLKRPQGNKLSEDNGDERKTFESNKMGTVKPEERLQDKDAYCDKEVKASGKGGGMSGIHADTIEIKSDSDRDSYSSNNLGKDICDCGDPEFNDFDKNRNESCFAVNQLWACYDSVDGMPRFYAKVRKVCTSPFELSITWLEPDPMDEAFEKWINGVLPVGCGSFKLGKTEKTSLLLTFSHQVNFEKGKKRGSFSIYPRKGEVWALFKDWDLSWSTNPENQKGYKYELVEVLSDFVAVSGIRVCYLDKVRGFLSLFQRSRHSGTDSFLIASSELLKFSHRIPCFKMTGSEREGVPVGSFELDPASLPLNPDDLYYPGKEKMGTKKNMDPKVDRPPPKSAIKKGNFVKYEISSSARKEFVDLDGSDSYEFYLPAKQQGSYSSSIVKYSDFSLHQFFEAGQL</sequence>
<feature type="compositionally biased region" description="Polar residues" evidence="1">
    <location>
        <begin position="380"/>
        <end position="390"/>
    </location>
</feature>